<evidence type="ECO:0000313" key="10">
    <source>
        <dbReference type="Proteomes" id="UP000317093"/>
    </source>
</evidence>
<evidence type="ECO:0000256" key="8">
    <source>
        <dbReference type="SAM" id="Phobius"/>
    </source>
</evidence>
<evidence type="ECO:0008006" key="11">
    <source>
        <dbReference type="Google" id="ProtNLM"/>
    </source>
</evidence>
<feature type="transmembrane region" description="Helical" evidence="8">
    <location>
        <begin position="462"/>
        <end position="482"/>
    </location>
</feature>
<comment type="subcellular location">
    <subcellularLocation>
        <location evidence="1">Cell membrane</location>
        <topology evidence="1">Multi-pass membrane protein</topology>
    </subcellularLocation>
</comment>
<keyword evidence="10" id="KW-1185">Reference proteome</keyword>
<dbReference type="Proteomes" id="UP000317093">
    <property type="component" value="Chromosome"/>
</dbReference>
<evidence type="ECO:0000256" key="4">
    <source>
        <dbReference type="ARBA" id="ARBA00022679"/>
    </source>
</evidence>
<dbReference type="InterPro" id="IPR050297">
    <property type="entry name" value="LipidA_mod_glycosyltrf_83"/>
</dbReference>
<evidence type="ECO:0000313" key="9">
    <source>
        <dbReference type="EMBL" id="QDU60379.1"/>
    </source>
</evidence>
<accession>A0A518B065</accession>
<feature type="transmembrane region" description="Helical" evidence="8">
    <location>
        <begin position="229"/>
        <end position="250"/>
    </location>
</feature>
<evidence type="ECO:0000256" key="6">
    <source>
        <dbReference type="ARBA" id="ARBA00022989"/>
    </source>
</evidence>
<dbReference type="PANTHER" id="PTHR33908">
    <property type="entry name" value="MANNOSYLTRANSFERASE YKCB-RELATED"/>
    <property type="match status" value="1"/>
</dbReference>
<evidence type="ECO:0000256" key="1">
    <source>
        <dbReference type="ARBA" id="ARBA00004651"/>
    </source>
</evidence>
<sequence length="492" mass="54466">MRLVKIFQARDIGDVVFLLSLVLFLLRAALLAFTLNPSVPPDEESHLGVSKVYAKTLGLPTNDAESYRFGPVTRQPYLYYWTSARVLNLVPAGGGELTALRLANVACGALLVVVGWAWIKQLTSNLVVRSLFIIMLTNTPMLTFLSATVTYDNMTNLLAALAFSWLYAYWRSPGPISLGWFGCCLCAASLTKVTALPLVLILGAALLLHEAGRLRGLWESLRGLVWPPRTSHLALTLLLLLLVGLNVELYGGNLVRYGRPVPKTLQVLTLEQAMRHRIFARNHIVASFLDGDLSFDQAQRAAASIPHLGDRRDTEGLLKQARPFREGSAQPRSPFAHLPGWCFLMAERLFGVLGHQILFKDPWHTRIGMGVVGLGLAMLLLPLPIRTWQPDDAPGRLRLMFISVAIALGYASVLFWVNYTIYARYGSIHLSVQGRYLFPVALAILGPVAWGLIVYLPRVGQWLMAVLVGLFFILSDTPYLLFRGFDAGFFGP</sequence>
<evidence type="ECO:0000256" key="2">
    <source>
        <dbReference type="ARBA" id="ARBA00022475"/>
    </source>
</evidence>
<organism evidence="9 10">
    <name type="scientific">Kolteria novifilia</name>
    <dbReference type="NCBI Taxonomy" id="2527975"/>
    <lineage>
        <taxon>Bacteria</taxon>
        <taxon>Pseudomonadati</taxon>
        <taxon>Planctomycetota</taxon>
        <taxon>Planctomycetia</taxon>
        <taxon>Kolteriales</taxon>
        <taxon>Kolteriaceae</taxon>
        <taxon>Kolteria</taxon>
    </lineage>
</organism>
<feature type="transmembrane region" description="Helical" evidence="8">
    <location>
        <begin position="99"/>
        <end position="119"/>
    </location>
</feature>
<keyword evidence="4" id="KW-0808">Transferase</keyword>
<keyword evidence="7 8" id="KW-0472">Membrane</keyword>
<dbReference type="RefSeq" id="WP_419193306.1">
    <property type="nucleotide sequence ID" value="NZ_CP036279.1"/>
</dbReference>
<reference evidence="9 10" key="1">
    <citation type="submission" date="2019-02" db="EMBL/GenBank/DDBJ databases">
        <title>Deep-cultivation of Planctomycetes and their phenomic and genomic characterization uncovers novel biology.</title>
        <authorList>
            <person name="Wiegand S."/>
            <person name="Jogler M."/>
            <person name="Boedeker C."/>
            <person name="Pinto D."/>
            <person name="Vollmers J."/>
            <person name="Rivas-Marin E."/>
            <person name="Kohn T."/>
            <person name="Peeters S.H."/>
            <person name="Heuer A."/>
            <person name="Rast P."/>
            <person name="Oberbeckmann S."/>
            <person name="Bunk B."/>
            <person name="Jeske O."/>
            <person name="Meyerdierks A."/>
            <person name="Storesund J.E."/>
            <person name="Kallscheuer N."/>
            <person name="Luecker S."/>
            <person name="Lage O.M."/>
            <person name="Pohl T."/>
            <person name="Merkel B.J."/>
            <person name="Hornburger P."/>
            <person name="Mueller R.-W."/>
            <person name="Bruemmer F."/>
            <person name="Labrenz M."/>
            <person name="Spormann A.M."/>
            <person name="Op den Camp H."/>
            <person name="Overmann J."/>
            <person name="Amann R."/>
            <person name="Jetten M.S.M."/>
            <person name="Mascher T."/>
            <person name="Medema M.H."/>
            <person name="Devos D.P."/>
            <person name="Kaster A.-K."/>
            <person name="Ovreas L."/>
            <person name="Rohde M."/>
            <person name="Galperin M.Y."/>
            <person name="Jogler C."/>
        </authorList>
    </citation>
    <scope>NUCLEOTIDE SEQUENCE [LARGE SCALE GENOMIC DNA]</scope>
    <source>
        <strain evidence="9 10">Pan216</strain>
    </source>
</reference>
<feature type="transmembrane region" description="Helical" evidence="8">
    <location>
        <begin position="367"/>
        <end position="385"/>
    </location>
</feature>
<keyword evidence="2" id="KW-1003">Cell membrane</keyword>
<dbReference type="EMBL" id="CP036279">
    <property type="protein sequence ID" value="QDU60379.1"/>
    <property type="molecule type" value="Genomic_DNA"/>
</dbReference>
<dbReference type="GO" id="GO:0009103">
    <property type="term" value="P:lipopolysaccharide biosynthetic process"/>
    <property type="evidence" value="ECO:0007669"/>
    <property type="project" value="UniProtKB-ARBA"/>
</dbReference>
<feature type="transmembrane region" description="Helical" evidence="8">
    <location>
        <begin position="437"/>
        <end position="456"/>
    </location>
</feature>
<evidence type="ECO:0000256" key="3">
    <source>
        <dbReference type="ARBA" id="ARBA00022676"/>
    </source>
</evidence>
<dbReference type="AlphaFoldDB" id="A0A518B065"/>
<name>A0A518B065_9BACT</name>
<proteinExistence type="predicted"/>
<evidence type="ECO:0000256" key="5">
    <source>
        <dbReference type="ARBA" id="ARBA00022692"/>
    </source>
</evidence>
<feature type="transmembrane region" description="Helical" evidence="8">
    <location>
        <begin position="182"/>
        <end position="209"/>
    </location>
</feature>
<feature type="transmembrane region" description="Helical" evidence="8">
    <location>
        <begin position="12"/>
        <end position="35"/>
    </location>
</feature>
<protein>
    <recommendedName>
        <fullName evidence="11">Glycosyltransferase RgtA/B/C/D-like domain-containing protein</fullName>
    </recommendedName>
</protein>
<dbReference type="KEGG" id="knv:Pan216_12180"/>
<dbReference type="PANTHER" id="PTHR33908:SF11">
    <property type="entry name" value="MEMBRANE PROTEIN"/>
    <property type="match status" value="1"/>
</dbReference>
<keyword evidence="3" id="KW-0328">Glycosyltransferase</keyword>
<gene>
    <name evidence="9" type="ORF">Pan216_12180</name>
</gene>
<dbReference type="GO" id="GO:0016763">
    <property type="term" value="F:pentosyltransferase activity"/>
    <property type="evidence" value="ECO:0007669"/>
    <property type="project" value="TreeGrafter"/>
</dbReference>
<feature type="transmembrane region" description="Helical" evidence="8">
    <location>
        <begin position="126"/>
        <end position="147"/>
    </location>
</feature>
<keyword evidence="6 8" id="KW-1133">Transmembrane helix</keyword>
<evidence type="ECO:0000256" key="7">
    <source>
        <dbReference type="ARBA" id="ARBA00023136"/>
    </source>
</evidence>
<feature type="transmembrane region" description="Helical" evidence="8">
    <location>
        <begin position="397"/>
        <end position="417"/>
    </location>
</feature>
<dbReference type="GO" id="GO:0005886">
    <property type="term" value="C:plasma membrane"/>
    <property type="evidence" value="ECO:0007669"/>
    <property type="project" value="UniProtKB-SubCell"/>
</dbReference>
<keyword evidence="5 8" id="KW-0812">Transmembrane</keyword>